<keyword evidence="2" id="KW-1185">Reference proteome</keyword>
<organism evidence="1 2">
    <name type="scientific">Flammeovirga pacifica</name>
    <dbReference type="NCBI Taxonomy" id="915059"/>
    <lineage>
        <taxon>Bacteria</taxon>
        <taxon>Pseudomonadati</taxon>
        <taxon>Bacteroidota</taxon>
        <taxon>Cytophagia</taxon>
        <taxon>Cytophagales</taxon>
        <taxon>Flammeovirgaceae</taxon>
        <taxon>Flammeovirga</taxon>
    </lineage>
</organism>
<sequence length="247" mass="29505">MKNSIYLILCFLVTYHCNFAKSSENFVVLKGTIQNIECTYISILDFQSDNSALRTDIKLLEDGSFEYHLPKTEVMFPYELSIQKNYSVSFFADNDTIYFELDPKKTDENQIVKGGELTKSLTTYHNRLKSEKRIYSDFRSALKMNFLSDASSREMNLIRNKINRLSQHFTNWQIEYFRDHLDLASYYYFLMLYKNREHYSVPTQTWEELYISFSKKFPNHPYLYDPITTMEIKKNSFSKTDRETNKM</sequence>
<dbReference type="EMBL" id="JRYR02000001">
    <property type="protein sequence ID" value="OHX68217.1"/>
    <property type="molecule type" value="Genomic_DNA"/>
</dbReference>
<gene>
    <name evidence="1" type="ORF">NH26_18615</name>
</gene>
<evidence type="ECO:0000313" key="2">
    <source>
        <dbReference type="Proteomes" id="UP000179797"/>
    </source>
</evidence>
<evidence type="ECO:0008006" key="3">
    <source>
        <dbReference type="Google" id="ProtNLM"/>
    </source>
</evidence>
<accession>A0A1S1Z4R5</accession>
<protein>
    <recommendedName>
        <fullName evidence="3">DUF4369 domain-containing protein</fullName>
    </recommendedName>
</protein>
<dbReference type="Proteomes" id="UP000179797">
    <property type="component" value="Unassembled WGS sequence"/>
</dbReference>
<reference evidence="1 2" key="1">
    <citation type="journal article" date="2012" name="Int. J. Syst. Evol. Microbiol.">
        <title>Flammeovirga pacifica sp. nov., isolated from deep-sea sediment.</title>
        <authorList>
            <person name="Xu H."/>
            <person name="Fu Y."/>
            <person name="Yang N."/>
            <person name="Ding Z."/>
            <person name="Lai Q."/>
            <person name="Zeng R."/>
        </authorList>
    </citation>
    <scope>NUCLEOTIDE SEQUENCE [LARGE SCALE GENOMIC DNA]</scope>
    <source>
        <strain evidence="2">DSM 24597 / LMG 26175 / WPAGA1</strain>
    </source>
</reference>
<evidence type="ECO:0000313" key="1">
    <source>
        <dbReference type="EMBL" id="OHX68217.1"/>
    </source>
</evidence>
<name>A0A1S1Z4R5_FLAPC</name>
<dbReference type="AlphaFoldDB" id="A0A1S1Z4R5"/>
<comment type="caution">
    <text evidence="1">The sequence shown here is derived from an EMBL/GenBank/DDBJ whole genome shotgun (WGS) entry which is preliminary data.</text>
</comment>
<proteinExistence type="predicted"/>
<dbReference type="RefSeq" id="WP_044223459.1">
    <property type="nucleotide sequence ID" value="NZ_JRYR02000001.1"/>
</dbReference>
<dbReference type="OrthoDB" id="1069091at2"/>